<dbReference type="PROSITE" id="PS51736">
    <property type="entry name" value="RECOMBINASES_3"/>
    <property type="match status" value="1"/>
</dbReference>
<dbReference type="PANTHER" id="PTHR30461">
    <property type="entry name" value="DNA-INVERTASE FROM LAMBDOID PROPHAGE"/>
    <property type="match status" value="1"/>
</dbReference>
<feature type="domain" description="Resolvase/invertase-type recombinase catalytic" evidence="2">
    <location>
        <begin position="8"/>
        <end position="155"/>
    </location>
</feature>
<dbReference type="Pfam" id="PF07508">
    <property type="entry name" value="Recombinase"/>
    <property type="match status" value="1"/>
</dbReference>
<protein>
    <submittedName>
        <fullName evidence="4">DNA-invertase hin</fullName>
    </submittedName>
</protein>
<dbReference type="Pfam" id="PF00239">
    <property type="entry name" value="Resolvase"/>
    <property type="match status" value="1"/>
</dbReference>
<dbReference type="GO" id="GO:0000150">
    <property type="term" value="F:DNA strand exchange activity"/>
    <property type="evidence" value="ECO:0007669"/>
    <property type="project" value="InterPro"/>
</dbReference>
<comment type="caution">
    <text evidence="4">The sequence shown here is derived from an EMBL/GenBank/DDBJ whole genome shotgun (WGS) entry which is preliminary data.</text>
</comment>
<evidence type="ECO:0000313" key="4">
    <source>
        <dbReference type="EMBL" id="OBR96133.1"/>
    </source>
</evidence>
<dbReference type="PATRIC" id="fig|1353534.3.peg.591"/>
<sequence length="545" mass="62408">MGVIIIIRAAIYSRKSKFTDKGESIGNQVDMCQEYLNRMYDNIKEIKIYEDEGFSGSNVKRPQFQKLMADIKKKKFTHLICYRLDRISRNVADFAGTLEILNKCNVSFISIKEQFDTSSAMGRAMMNIAAVFAQLERETIAERVRDNMLELAKTGRWLGGTPPLGFESEPIKYANSNGKGKKMFKLSNVSAEINLVKFIYKLYLSKKNFSSTASYLCKNEYKGKNGGEFSRGTVQQIILNPVYCTADERIFNWFKSKGAITCGIPDGKHGLMVYNKKAGGKKENSIDKWIVSVGKHESVVSSDIWVKCHDILEESKQKSSPRYGTGRKFLLSGMIICGECGSGMSSWSHYNKKKDFLERYYRCNLKNRASSRCKNKMLNAYKAEEYVEKYFLHLDISALLRIYKSDPSNKVNKYKCSKQILIFKKKIDANNKILKGLIRKFSLLDDNIDILQIIKKEMSDIKKENEDLENKITKLSTSTNSTVCSEKFLNSIKDQLLDFKKFFASMDIDSKKLLLNSLIKNIVWYGKDEILQINLIGCDNNIKKT</sequence>
<proteinExistence type="predicted"/>
<dbReference type="SMART" id="SM00857">
    <property type="entry name" value="Resolvase"/>
    <property type="match status" value="1"/>
</dbReference>
<name>A0A1A6B1I6_9CLOT</name>
<organism evidence="4 5">
    <name type="scientific">Clostridium ragsdalei P11</name>
    <dbReference type="NCBI Taxonomy" id="1353534"/>
    <lineage>
        <taxon>Bacteria</taxon>
        <taxon>Bacillati</taxon>
        <taxon>Bacillota</taxon>
        <taxon>Clostridia</taxon>
        <taxon>Eubacteriales</taxon>
        <taxon>Clostridiaceae</taxon>
        <taxon>Clostridium</taxon>
    </lineage>
</organism>
<evidence type="ECO:0000259" key="3">
    <source>
        <dbReference type="PROSITE" id="PS51737"/>
    </source>
</evidence>
<keyword evidence="1" id="KW-0175">Coiled coil</keyword>
<dbReference type="PROSITE" id="PS51737">
    <property type="entry name" value="RECOMBINASE_DNA_BIND"/>
    <property type="match status" value="1"/>
</dbReference>
<reference evidence="4 5" key="1">
    <citation type="journal article" date="2012" name="Front. Microbiol.">
        <title>Draft Genome Sequence of the Virulent Strain 01-B526 of the Fish Pathogen Aeromonas salmonicida.</title>
        <authorList>
            <person name="Charette S.J."/>
            <person name="Brochu F."/>
            <person name="Boyle B."/>
            <person name="Filion G."/>
            <person name="Tanaka K.H."/>
            <person name="Derome N."/>
        </authorList>
    </citation>
    <scope>NUCLEOTIDE SEQUENCE [LARGE SCALE GENOMIC DNA]</scope>
    <source>
        <strain evidence="4 5">P11</strain>
    </source>
</reference>
<feature type="coiled-coil region" evidence="1">
    <location>
        <begin position="451"/>
        <end position="478"/>
    </location>
</feature>
<dbReference type="Pfam" id="PF13408">
    <property type="entry name" value="Zn_ribbon_recom"/>
    <property type="match status" value="1"/>
</dbReference>
<feature type="domain" description="Recombinase" evidence="3">
    <location>
        <begin position="163"/>
        <end position="318"/>
    </location>
</feature>
<dbReference type="CDD" id="cd00338">
    <property type="entry name" value="Ser_Recombinase"/>
    <property type="match status" value="1"/>
</dbReference>
<dbReference type="InterPro" id="IPR050639">
    <property type="entry name" value="SSR_resolvase"/>
</dbReference>
<dbReference type="Gene3D" id="3.90.1750.20">
    <property type="entry name" value="Putative Large Serine Recombinase, Chain B, Domain 2"/>
    <property type="match status" value="1"/>
</dbReference>
<dbReference type="PANTHER" id="PTHR30461:SF23">
    <property type="entry name" value="DNA RECOMBINASE-RELATED"/>
    <property type="match status" value="1"/>
</dbReference>
<dbReference type="InterPro" id="IPR036162">
    <property type="entry name" value="Resolvase-like_N_sf"/>
</dbReference>
<dbReference type="Proteomes" id="UP000093954">
    <property type="component" value="Unassembled WGS sequence"/>
</dbReference>
<gene>
    <name evidence="4" type="primary">hin_1</name>
    <name evidence="4" type="ORF">CLRAG_05840</name>
</gene>
<accession>A0A1A6B1I6</accession>
<evidence type="ECO:0000259" key="2">
    <source>
        <dbReference type="PROSITE" id="PS51736"/>
    </source>
</evidence>
<dbReference type="InterPro" id="IPR006119">
    <property type="entry name" value="Resolv_N"/>
</dbReference>
<evidence type="ECO:0000256" key="1">
    <source>
        <dbReference type="SAM" id="Coils"/>
    </source>
</evidence>
<dbReference type="EMBL" id="LROS01000006">
    <property type="protein sequence ID" value="OBR96133.1"/>
    <property type="molecule type" value="Genomic_DNA"/>
</dbReference>
<dbReference type="Gene3D" id="3.40.50.1390">
    <property type="entry name" value="Resolvase, N-terminal catalytic domain"/>
    <property type="match status" value="1"/>
</dbReference>
<dbReference type="GO" id="GO:0003677">
    <property type="term" value="F:DNA binding"/>
    <property type="evidence" value="ECO:0007669"/>
    <property type="project" value="InterPro"/>
</dbReference>
<dbReference type="AlphaFoldDB" id="A0A1A6B1I6"/>
<keyword evidence="5" id="KW-1185">Reference proteome</keyword>
<dbReference type="InterPro" id="IPR038109">
    <property type="entry name" value="DNA_bind_recomb_sf"/>
</dbReference>
<evidence type="ECO:0000313" key="5">
    <source>
        <dbReference type="Proteomes" id="UP000093954"/>
    </source>
</evidence>
<dbReference type="InterPro" id="IPR011109">
    <property type="entry name" value="DNA_bind_recombinase_dom"/>
</dbReference>
<dbReference type="RefSeq" id="WP_083985519.1">
    <property type="nucleotide sequence ID" value="NZ_LROS01000006.1"/>
</dbReference>
<dbReference type="InterPro" id="IPR025827">
    <property type="entry name" value="Zn_ribbon_recom_dom"/>
</dbReference>
<dbReference type="SUPFAM" id="SSF53041">
    <property type="entry name" value="Resolvase-like"/>
    <property type="match status" value="1"/>
</dbReference>